<organism evidence="1 2">
    <name type="scientific">Idiomarina baltica OS145</name>
    <dbReference type="NCBI Taxonomy" id="314276"/>
    <lineage>
        <taxon>Bacteria</taxon>
        <taxon>Pseudomonadati</taxon>
        <taxon>Pseudomonadota</taxon>
        <taxon>Gammaproteobacteria</taxon>
        <taxon>Alteromonadales</taxon>
        <taxon>Idiomarinaceae</taxon>
        <taxon>Idiomarina</taxon>
    </lineage>
</organism>
<dbReference type="Proteomes" id="UP000016543">
    <property type="component" value="Unassembled WGS sequence"/>
</dbReference>
<accession>A0ABM9WR08</accession>
<gene>
    <name evidence="1" type="ORF">OS145_02930</name>
</gene>
<sequence>MTCTEIVTLLKELVLSGAAITGAVVAVKGLGTWQRQLKGQSEYELSRRILVSVFKYRDAINGVRHPAMWAYEMPSPPEEEAKTMSREQIRFYGTSKAYQARWDKVQAERTTLYADLLEAEAIWGTDLKELFKGVFGLEHELFTRIRHYVELINPDTDEASKEAIRNIDKKARDIMYDNLSEEPDEYKQDLVRAIEEIEKYLKSKLSHEKV</sequence>
<dbReference type="RefSeq" id="WP_006954052.1">
    <property type="nucleotide sequence ID" value="NZ_AAMX01000001.1"/>
</dbReference>
<dbReference type="EMBL" id="AAMX01000001">
    <property type="protein sequence ID" value="EAQ33288.1"/>
    <property type="molecule type" value="Genomic_DNA"/>
</dbReference>
<evidence type="ECO:0008006" key="3">
    <source>
        <dbReference type="Google" id="ProtNLM"/>
    </source>
</evidence>
<evidence type="ECO:0000313" key="1">
    <source>
        <dbReference type="EMBL" id="EAQ33288.1"/>
    </source>
</evidence>
<name>A0ABM9WR08_9GAMM</name>
<comment type="caution">
    <text evidence="1">The sequence shown here is derived from an EMBL/GenBank/DDBJ whole genome shotgun (WGS) entry which is preliminary data.</text>
</comment>
<keyword evidence="2" id="KW-1185">Reference proteome</keyword>
<protein>
    <recommendedName>
        <fullName evidence="3">Orphan protein</fullName>
    </recommendedName>
</protein>
<evidence type="ECO:0000313" key="2">
    <source>
        <dbReference type="Proteomes" id="UP000016543"/>
    </source>
</evidence>
<proteinExistence type="predicted"/>
<reference evidence="1 2" key="1">
    <citation type="submission" date="2006-01" db="EMBL/GenBank/DDBJ databases">
        <authorList>
            <person name="Brettar I."/>
            <person name="Hofle M."/>
            <person name="Ferriera S."/>
            <person name="Johnson J."/>
            <person name="Kravitz S."/>
            <person name="Halpern A."/>
            <person name="Remington K."/>
            <person name="Beeson K."/>
            <person name="Tran B."/>
            <person name="Rogers Y.-H."/>
            <person name="Friedman R."/>
            <person name="Venter J.C."/>
        </authorList>
    </citation>
    <scope>NUCLEOTIDE SEQUENCE [LARGE SCALE GENOMIC DNA]</scope>
    <source>
        <strain evidence="1 2">OS145</strain>
    </source>
</reference>